<evidence type="ECO:0000313" key="4">
    <source>
        <dbReference type="Proteomes" id="UP000295122"/>
    </source>
</evidence>
<evidence type="ECO:0000256" key="1">
    <source>
        <dbReference type="ARBA" id="ARBA00007189"/>
    </source>
</evidence>
<name>A0A4R7BN82_9HYPH</name>
<gene>
    <name evidence="3" type="ORF">EV668_4508</name>
</gene>
<dbReference type="Pfam" id="PF10087">
    <property type="entry name" value="DUF2325"/>
    <property type="match status" value="1"/>
</dbReference>
<accession>A0A4R7BN82</accession>
<keyword evidence="4" id="KW-1185">Reference proteome</keyword>
<comment type="caution">
    <text evidence="3">The sequence shown here is derived from an EMBL/GenBank/DDBJ whole genome shotgun (WGS) entry which is preliminary data.</text>
</comment>
<evidence type="ECO:0000313" key="3">
    <source>
        <dbReference type="EMBL" id="TDR85387.1"/>
    </source>
</evidence>
<evidence type="ECO:0000256" key="2">
    <source>
        <dbReference type="SAM" id="MobiDB-lite"/>
    </source>
</evidence>
<organism evidence="3 4">
    <name type="scientific">Enterovirga rhinocerotis</name>
    <dbReference type="NCBI Taxonomy" id="1339210"/>
    <lineage>
        <taxon>Bacteria</taxon>
        <taxon>Pseudomonadati</taxon>
        <taxon>Pseudomonadota</taxon>
        <taxon>Alphaproteobacteria</taxon>
        <taxon>Hyphomicrobiales</taxon>
        <taxon>Methylobacteriaceae</taxon>
        <taxon>Enterovirga</taxon>
    </lineage>
</organism>
<feature type="region of interest" description="Disordered" evidence="2">
    <location>
        <begin position="1"/>
        <end position="33"/>
    </location>
</feature>
<dbReference type="AlphaFoldDB" id="A0A4R7BN82"/>
<comment type="similarity">
    <text evidence="1">Belongs to the UPF0751 family.</text>
</comment>
<reference evidence="3 4" key="1">
    <citation type="submission" date="2019-03" db="EMBL/GenBank/DDBJ databases">
        <title>Genomic Encyclopedia of Type Strains, Phase IV (KMG-IV): sequencing the most valuable type-strain genomes for metagenomic binning, comparative biology and taxonomic classification.</title>
        <authorList>
            <person name="Goeker M."/>
        </authorList>
    </citation>
    <scope>NUCLEOTIDE SEQUENCE [LARGE SCALE GENOMIC DNA]</scope>
    <source>
        <strain evidence="3 4">DSM 25903</strain>
    </source>
</reference>
<proteinExistence type="inferred from homology"/>
<protein>
    <submittedName>
        <fullName evidence="3">Uncharacterized protein DUF2325</fullName>
    </submittedName>
</protein>
<dbReference type="InterPro" id="IPR016772">
    <property type="entry name" value="UCP020408"/>
</dbReference>
<feature type="compositionally biased region" description="Low complexity" evidence="2">
    <location>
        <begin position="16"/>
        <end position="33"/>
    </location>
</feature>
<dbReference type="RefSeq" id="WP_166652598.1">
    <property type="nucleotide sequence ID" value="NZ_SNZR01000017.1"/>
</dbReference>
<dbReference type="Proteomes" id="UP000295122">
    <property type="component" value="Unassembled WGS sequence"/>
</dbReference>
<dbReference type="EMBL" id="SNZR01000017">
    <property type="protein sequence ID" value="TDR85387.1"/>
    <property type="molecule type" value="Genomic_DNA"/>
</dbReference>
<sequence>MTTAPKTSPAGDASARPSRPQPGLQPLGLPRSQKPVGSLGGLTLLYVGGRPHLIAQARLAIRNRGAVLLTHDGGSEDAVTVLPGLVARADAVLCPVAHVSHDAAAVVERCCIEFGRDFLRLPAADLGSLVVALRSLGSKAAL</sequence>